<reference evidence="2" key="1">
    <citation type="journal article" date="2012" name="Science">
        <title>Ecological populations of bacteria act as socially cohesive units of antibiotic production and resistance.</title>
        <authorList>
            <person name="Cordero O.X."/>
            <person name="Wildschutte H."/>
            <person name="Kirkup B."/>
            <person name="Proehl S."/>
            <person name="Ngo L."/>
            <person name="Hussain F."/>
            <person name="Le Roux F."/>
            <person name="Mincer T."/>
            <person name="Polz M.F."/>
        </authorList>
    </citation>
    <scope>NUCLEOTIDE SEQUENCE</scope>
    <source>
        <strain evidence="2">9CS106</strain>
    </source>
</reference>
<feature type="compositionally biased region" description="Basic residues" evidence="1">
    <location>
        <begin position="32"/>
        <end position="41"/>
    </location>
</feature>
<sequence>MKKVMCQQVASLSEDMLDKVVGGKGYDGCTSKPKKLHKAATKKGNTSKGRDWSGGCNSRSS</sequence>
<dbReference type="EMBL" id="CP016230">
    <property type="protein sequence ID" value="ANP79267.1"/>
    <property type="molecule type" value="Genomic_DNA"/>
</dbReference>
<name>A0A1B1C392_9VIBR</name>
<organism evidence="2">
    <name type="scientific">Vibrio crassostreae 9CS106</name>
    <dbReference type="NCBI Taxonomy" id="1191300"/>
    <lineage>
        <taxon>Bacteria</taxon>
        <taxon>Pseudomonadati</taxon>
        <taxon>Pseudomonadota</taxon>
        <taxon>Gammaproteobacteria</taxon>
        <taxon>Vibrionales</taxon>
        <taxon>Vibrionaceae</taxon>
        <taxon>Vibrio</taxon>
    </lineage>
</organism>
<proteinExistence type="predicted"/>
<feature type="region of interest" description="Disordered" evidence="1">
    <location>
        <begin position="32"/>
        <end position="61"/>
    </location>
</feature>
<dbReference type="AlphaFoldDB" id="A0A1B1C392"/>
<evidence type="ECO:0000313" key="2">
    <source>
        <dbReference type="EMBL" id="ANP79267.1"/>
    </source>
</evidence>
<protein>
    <submittedName>
        <fullName evidence="2">Uncharacterized protein</fullName>
    </submittedName>
</protein>
<reference evidence="2" key="2">
    <citation type="submission" date="2016-06" db="EMBL/GenBank/DDBJ databases">
        <title>Adaptive Radiation by Waves of Gene Transfer Leads to Fine-Scale Resource Partitioning in Marine Microbes.</title>
        <authorList>
            <person name="Hehemann J.-H."/>
            <person name="Arevalo P."/>
            <person name="Datta M.S."/>
            <person name="Yu X."/>
            <person name="Corzett C."/>
            <person name="Henschel A."/>
            <person name="Preheim S.P."/>
            <person name="Timberlake S."/>
            <person name="Alm E.J."/>
            <person name="Polz M.F."/>
        </authorList>
    </citation>
    <scope>NUCLEOTIDE SEQUENCE</scope>
    <source>
        <strain evidence="2">9CS106</strain>
    </source>
</reference>
<accession>A0A1B1C392</accession>
<evidence type="ECO:0000256" key="1">
    <source>
        <dbReference type="SAM" id="MobiDB-lite"/>
    </source>
</evidence>
<gene>
    <name evidence="2" type="ORF">A134_23385</name>
</gene>